<evidence type="ECO:0000256" key="2">
    <source>
        <dbReference type="ARBA" id="ARBA00023015"/>
    </source>
</evidence>
<evidence type="ECO:0008006" key="9">
    <source>
        <dbReference type="Google" id="ProtNLM"/>
    </source>
</evidence>
<comment type="caution">
    <text evidence="7">The sequence shown here is derived from an EMBL/GenBank/DDBJ whole genome shotgun (WGS) entry which is preliminary data.</text>
</comment>
<dbReference type="EMBL" id="JRHC01000008">
    <property type="protein sequence ID" value="KJF41786.1"/>
    <property type="molecule type" value="Genomic_DNA"/>
</dbReference>
<proteinExistence type="inferred from homology"/>
<sequence length="166" mass="19727">MQFKQLFEENKDRVFRICCSYVQSSQNRDDLFQEIFTNVWKNLGSFRNESHVNTWIYRISINTAINYCRLQNNNDKRCQEIKQDILSDEDAKLARKTILEKEIKIMFDTINRLPVLEKSIISLVLEGLDHAKIAEITGISEGNVRVKFHRIKKKLKQMMEEQKNEL</sequence>
<dbReference type="InterPro" id="IPR013249">
    <property type="entry name" value="RNA_pol_sigma70_r4_t2"/>
</dbReference>
<dbReference type="Pfam" id="PF04542">
    <property type="entry name" value="Sigma70_r2"/>
    <property type="match status" value="1"/>
</dbReference>
<evidence type="ECO:0000313" key="7">
    <source>
        <dbReference type="EMBL" id="KJF41786.1"/>
    </source>
</evidence>
<evidence type="ECO:0000256" key="3">
    <source>
        <dbReference type="ARBA" id="ARBA00023082"/>
    </source>
</evidence>
<comment type="similarity">
    <text evidence="1">Belongs to the sigma-70 factor family. ECF subfamily.</text>
</comment>
<dbReference type="Gene3D" id="1.10.1740.10">
    <property type="match status" value="1"/>
</dbReference>
<dbReference type="Proteomes" id="UP000032544">
    <property type="component" value="Unassembled WGS sequence"/>
</dbReference>
<accession>A0A0D8J5K1</accession>
<keyword evidence="8" id="KW-1185">Reference proteome</keyword>
<dbReference type="InterPro" id="IPR013325">
    <property type="entry name" value="RNA_pol_sigma_r2"/>
</dbReference>
<dbReference type="STRING" id="1544798.LH29_22850"/>
<keyword evidence="4" id="KW-0804">Transcription</keyword>
<dbReference type="InterPro" id="IPR013324">
    <property type="entry name" value="RNA_pol_sigma_r3/r4-like"/>
</dbReference>
<keyword evidence="2" id="KW-0805">Transcription regulation</keyword>
<feature type="domain" description="RNA polymerase sigma-70 region 2" evidence="5">
    <location>
        <begin position="6"/>
        <end position="71"/>
    </location>
</feature>
<evidence type="ECO:0000313" key="8">
    <source>
        <dbReference type="Proteomes" id="UP000032544"/>
    </source>
</evidence>
<dbReference type="PANTHER" id="PTHR43133:SF45">
    <property type="entry name" value="RNA POLYMERASE ECF-TYPE SIGMA FACTOR"/>
    <property type="match status" value="1"/>
</dbReference>
<organism evidence="7 8">
    <name type="scientific">Draconibacterium sediminis</name>
    <dbReference type="NCBI Taxonomy" id="1544798"/>
    <lineage>
        <taxon>Bacteria</taxon>
        <taxon>Pseudomonadati</taxon>
        <taxon>Bacteroidota</taxon>
        <taxon>Bacteroidia</taxon>
        <taxon>Marinilabiliales</taxon>
        <taxon>Prolixibacteraceae</taxon>
        <taxon>Draconibacterium</taxon>
    </lineage>
</organism>
<dbReference type="InterPro" id="IPR036388">
    <property type="entry name" value="WH-like_DNA-bd_sf"/>
</dbReference>
<evidence type="ECO:0000256" key="4">
    <source>
        <dbReference type="ARBA" id="ARBA00023163"/>
    </source>
</evidence>
<evidence type="ECO:0000259" key="6">
    <source>
        <dbReference type="Pfam" id="PF08281"/>
    </source>
</evidence>
<protein>
    <recommendedName>
        <fullName evidence="9">RNA polymerase subunit sigma-24</fullName>
    </recommendedName>
</protein>
<dbReference type="InterPro" id="IPR039425">
    <property type="entry name" value="RNA_pol_sigma-70-like"/>
</dbReference>
<gene>
    <name evidence="7" type="ORF">LH29_22850</name>
</gene>
<reference evidence="7 8" key="1">
    <citation type="submission" date="2014-09" db="EMBL/GenBank/DDBJ databases">
        <title>Draft Genome Sequence of Draconibacterium sp. JN14CK-3.</title>
        <authorList>
            <person name="Dong C."/>
            <person name="Lai Q."/>
            <person name="Shao Z."/>
        </authorList>
    </citation>
    <scope>NUCLEOTIDE SEQUENCE [LARGE SCALE GENOMIC DNA]</scope>
    <source>
        <strain evidence="7 8">JN14CK-3</strain>
    </source>
</reference>
<dbReference type="GO" id="GO:0016987">
    <property type="term" value="F:sigma factor activity"/>
    <property type="evidence" value="ECO:0007669"/>
    <property type="project" value="UniProtKB-KW"/>
</dbReference>
<dbReference type="GO" id="GO:0006352">
    <property type="term" value="P:DNA-templated transcription initiation"/>
    <property type="evidence" value="ECO:0007669"/>
    <property type="project" value="InterPro"/>
</dbReference>
<dbReference type="SUPFAM" id="SSF88659">
    <property type="entry name" value="Sigma3 and sigma4 domains of RNA polymerase sigma factors"/>
    <property type="match status" value="1"/>
</dbReference>
<keyword evidence="3" id="KW-0731">Sigma factor</keyword>
<dbReference type="PANTHER" id="PTHR43133">
    <property type="entry name" value="RNA POLYMERASE ECF-TYPE SIGMA FACTO"/>
    <property type="match status" value="1"/>
</dbReference>
<dbReference type="GO" id="GO:0003677">
    <property type="term" value="F:DNA binding"/>
    <property type="evidence" value="ECO:0007669"/>
    <property type="project" value="InterPro"/>
</dbReference>
<evidence type="ECO:0000259" key="5">
    <source>
        <dbReference type="Pfam" id="PF04542"/>
    </source>
</evidence>
<dbReference type="InterPro" id="IPR014284">
    <property type="entry name" value="RNA_pol_sigma-70_dom"/>
</dbReference>
<dbReference type="AlphaFoldDB" id="A0A0D8J5K1"/>
<dbReference type="Gene3D" id="1.10.10.10">
    <property type="entry name" value="Winged helix-like DNA-binding domain superfamily/Winged helix DNA-binding domain"/>
    <property type="match status" value="1"/>
</dbReference>
<dbReference type="SUPFAM" id="SSF88946">
    <property type="entry name" value="Sigma2 domain of RNA polymerase sigma factors"/>
    <property type="match status" value="1"/>
</dbReference>
<dbReference type="Pfam" id="PF08281">
    <property type="entry name" value="Sigma70_r4_2"/>
    <property type="match status" value="1"/>
</dbReference>
<evidence type="ECO:0000256" key="1">
    <source>
        <dbReference type="ARBA" id="ARBA00010641"/>
    </source>
</evidence>
<name>A0A0D8J5K1_9BACT</name>
<dbReference type="InterPro" id="IPR007627">
    <property type="entry name" value="RNA_pol_sigma70_r2"/>
</dbReference>
<dbReference type="NCBIfam" id="TIGR02937">
    <property type="entry name" value="sigma70-ECF"/>
    <property type="match status" value="1"/>
</dbReference>
<feature type="domain" description="RNA polymerase sigma factor 70 region 4 type 2" evidence="6">
    <location>
        <begin position="108"/>
        <end position="155"/>
    </location>
</feature>